<evidence type="ECO:0000313" key="2">
    <source>
        <dbReference type="Proteomes" id="UP000031843"/>
    </source>
</evidence>
<accession>A0A0C4YKT4</accession>
<dbReference type="KEGG" id="cbw:RR42_s2075"/>
<keyword evidence="2" id="KW-1185">Reference proteome</keyword>
<dbReference type="AlphaFoldDB" id="A0A0C4YKT4"/>
<reference evidence="1 2" key="1">
    <citation type="journal article" date="2015" name="Genome Announc.">
        <title>Complete Genome Sequence of Cupriavidus basilensis 4G11, Isolated from the Oak Ridge Field Research Center Site.</title>
        <authorList>
            <person name="Ray J."/>
            <person name="Waters R.J."/>
            <person name="Skerker J.M."/>
            <person name="Kuehl J.V."/>
            <person name="Price M.N."/>
            <person name="Huang J."/>
            <person name="Chakraborty R."/>
            <person name="Arkin A.P."/>
            <person name="Deutschbauer A."/>
        </authorList>
    </citation>
    <scope>NUCLEOTIDE SEQUENCE [LARGE SCALE GENOMIC DNA]</scope>
    <source>
        <strain evidence="1">4G11</strain>
    </source>
</reference>
<evidence type="ECO:0000313" key="1">
    <source>
        <dbReference type="EMBL" id="AJG23663.1"/>
    </source>
</evidence>
<dbReference type="STRING" id="68895.RR42_s2075"/>
<name>A0A0C4YKT4_9BURK</name>
<sequence length="52" mass="5542">MAPAGLKDGSHHKAACRPGVRLCPFRAPPAHAIAIAIAIAIDDRQAREMVLR</sequence>
<dbReference type="EMBL" id="CP010537">
    <property type="protein sequence ID" value="AJG23663.1"/>
    <property type="molecule type" value="Genomic_DNA"/>
</dbReference>
<proteinExistence type="predicted"/>
<dbReference type="Proteomes" id="UP000031843">
    <property type="component" value="Chromosome secondary"/>
</dbReference>
<gene>
    <name evidence="1" type="ORF">RR42_s2075</name>
</gene>
<protein>
    <submittedName>
        <fullName evidence="1">Uncharacterized protein</fullName>
    </submittedName>
</protein>
<organism evidence="1 2">
    <name type="scientific">Cupriavidus basilensis</name>
    <dbReference type="NCBI Taxonomy" id="68895"/>
    <lineage>
        <taxon>Bacteria</taxon>
        <taxon>Pseudomonadati</taxon>
        <taxon>Pseudomonadota</taxon>
        <taxon>Betaproteobacteria</taxon>
        <taxon>Burkholderiales</taxon>
        <taxon>Burkholderiaceae</taxon>
        <taxon>Cupriavidus</taxon>
    </lineage>
</organism>